<evidence type="ECO:0000313" key="5">
    <source>
        <dbReference type="Proteomes" id="UP000327013"/>
    </source>
</evidence>
<dbReference type="GO" id="GO:0016746">
    <property type="term" value="F:acyltransferase activity"/>
    <property type="evidence" value="ECO:0007669"/>
    <property type="project" value="UniProtKB-KW"/>
</dbReference>
<dbReference type="PANTHER" id="PTHR31623">
    <property type="entry name" value="F21J9.9"/>
    <property type="match status" value="1"/>
</dbReference>
<dbReference type="OrthoDB" id="1932220at2759"/>
<dbReference type="PANTHER" id="PTHR31623:SF33">
    <property type="entry name" value="STEMMADENINE O-ACETYLTRANSFERASE-LIKE"/>
    <property type="match status" value="1"/>
</dbReference>
<evidence type="ECO:0000313" key="4">
    <source>
        <dbReference type="EMBL" id="KAE8056062.1"/>
    </source>
</evidence>
<dbReference type="Gene3D" id="3.30.559.10">
    <property type="entry name" value="Chloramphenicol acetyltransferase-like domain"/>
    <property type="match status" value="2"/>
</dbReference>
<dbReference type="Pfam" id="PF02458">
    <property type="entry name" value="Transferase"/>
    <property type="match status" value="1"/>
</dbReference>
<comment type="similarity">
    <text evidence="1">Belongs to the plant acyltransferase family.</text>
</comment>
<dbReference type="EMBL" id="CM017325">
    <property type="protein sequence ID" value="KAE8056062.1"/>
    <property type="molecule type" value="Genomic_DNA"/>
</dbReference>
<dbReference type="Proteomes" id="UP000327013">
    <property type="component" value="Chromosome 5"/>
</dbReference>
<sequence length="452" mass="49294">MEVEIISKECIKPSSPTPPNLKTYKLSLLDQVHSSIYIPVVLFYPMNESTSHSVNVADIISQRSQLLKQSLSENLTRFYPLAGKVKDELTIDCNDEGVSYFEGYSNCHLVDCIREPDIVSLNQLFPQVTAFHDPGEGDYVALIKVTSFACGGFSIGVLVSHMVADGTAFSAFLNGWAAIARKASELVYPNFDAPLIFPQNDAFSKEAVMTTFAKAYKSGRCVIRRVVFDGSAVASLKAKATSSSVPNPTRVEVVSALLWKSIMTVLKATSGVQKPSYLSHSVNFRRRADPKFADSSMGNLFWSAGALCMAEETDLACMVSKLREAIVKVNADFVKSLQGEGGFSNLCEVMKATTEELSSIESSLGINFVAVTSWCNFGIYDIDFGWGKPMWVSGIGSSGDTESMFPTGFILQDTRSGDGVEAWVAFNKEEMNALAQDKELFAFASLDPSPLK</sequence>
<organism evidence="4 5">
    <name type="scientific">Carpinus fangiana</name>
    <dbReference type="NCBI Taxonomy" id="176857"/>
    <lineage>
        <taxon>Eukaryota</taxon>
        <taxon>Viridiplantae</taxon>
        <taxon>Streptophyta</taxon>
        <taxon>Embryophyta</taxon>
        <taxon>Tracheophyta</taxon>
        <taxon>Spermatophyta</taxon>
        <taxon>Magnoliopsida</taxon>
        <taxon>eudicotyledons</taxon>
        <taxon>Gunneridae</taxon>
        <taxon>Pentapetalae</taxon>
        <taxon>rosids</taxon>
        <taxon>fabids</taxon>
        <taxon>Fagales</taxon>
        <taxon>Betulaceae</taxon>
        <taxon>Carpinus</taxon>
    </lineage>
</organism>
<protein>
    <submittedName>
        <fullName evidence="4">Uncharacterized protein</fullName>
    </submittedName>
</protein>
<evidence type="ECO:0000256" key="2">
    <source>
        <dbReference type="ARBA" id="ARBA00022679"/>
    </source>
</evidence>
<reference evidence="4 5" key="1">
    <citation type="submission" date="2019-06" db="EMBL/GenBank/DDBJ databases">
        <title>A chromosomal-level reference genome of Carpinus fangiana (Coryloideae, Betulaceae).</title>
        <authorList>
            <person name="Yang X."/>
            <person name="Wang Z."/>
            <person name="Zhang L."/>
            <person name="Hao G."/>
            <person name="Liu J."/>
            <person name="Yang Y."/>
        </authorList>
    </citation>
    <scope>NUCLEOTIDE SEQUENCE [LARGE SCALE GENOMIC DNA]</scope>
    <source>
        <strain evidence="4">Cfa_2016G</strain>
        <tissue evidence="4">Leaf</tissue>
    </source>
</reference>
<accession>A0A5N6R534</accession>
<dbReference type="AlphaFoldDB" id="A0A5N6R534"/>
<keyword evidence="5" id="KW-1185">Reference proteome</keyword>
<evidence type="ECO:0000256" key="3">
    <source>
        <dbReference type="ARBA" id="ARBA00023315"/>
    </source>
</evidence>
<proteinExistence type="inferred from homology"/>
<evidence type="ECO:0000256" key="1">
    <source>
        <dbReference type="ARBA" id="ARBA00009861"/>
    </source>
</evidence>
<keyword evidence="2" id="KW-0808">Transferase</keyword>
<dbReference type="InterPro" id="IPR023213">
    <property type="entry name" value="CAT-like_dom_sf"/>
</dbReference>
<keyword evidence="3" id="KW-0012">Acyltransferase</keyword>
<name>A0A5N6R534_9ROSI</name>
<gene>
    <name evidence="4" type="ORF">FH972_012860</name>
</gene>